<name>A0A1I8FJH0_9PLAT</name>
<evidence type="ECO:0000256" key="1">
    <source>
        <dbReference type="SAM" id="MobiDB-lite"/>
    </source>
</evidence>
<proteinExistence type="predicted"/>
<organism evidence="2 3">
    <name type="scientific">Macrostomum lignano</name>
    <dbReference type="NCBI Taxonomy" id="282301"/>
    <lineage>
        <taxon>Eukaryota</taxon>
        <taxon>Metazoa</taxon>
        <taxon>Spiralia</taxon>
        <taxon>Lophotrochozoa</taxon>
        <taxon>Platyhelminthes</taxon>
        <taxon>Rhabditophora</taxon>
        <taxon>Macrostomorpha</taxon>
        <taxon>Macrostomida</taxon>
        <taxon>Macrostomidae</taxon>
        <taxon>Macrostomum</taxon>
    </lineage>
</organism>
<keyword evidence="2" id="KW-1185">Reference proteome</keyword>
<dbReference type="Proteomes" id="UP000095280">
    <property type="component" value="Unplaced"/>
</dbReference>
<accession>A0A1I8FJH0</accession>
<dbReference type="AlphaFoldDB" id="A0A1I8FJH0"/>
<evidence type="ECO:0000313" key="2">
    <source>
        <dbReference type="Proteomes" id="UP000095280"/>
    </source>
</evidence>
<sequence>GKQFTNSIQAKQCPPQTKKNGKRQKAELEARYRAKQELITGGAKPKQPQAFLPPPDTLLSRDLATALAIKAKNGLLAHQIMFSQAQMLHQQQQQQQKQVQKQKHLYKVLVLGEVAVGKTSIITDTLRAYFRPPTRLPLVWILLPSLCNGMQIQMLPCSFGTSRVTKRFGHMTRSYYRYRQSLAVVWSSTCGHIRSRV</sequence>
<dbReference type="InterPro" id="IPR027417">
    <property type="entry name" value="P-loop_NTPase"/>
</dbReference>
<protein>
    <submittedName>
        <fullName evidence="3">DNK domain-containing protein</fullName>
    </submittedName>
</protein>
<dbReference type="SUPFAM" id="SSF52540">
    <property type="entry name" value="P-loop containing nucleoside triphosphate hydrolases"/>
    <property type="match status" value="1"/>
</dbReference>
<feature type="region of interest" description="Disordered" evidence="1">
    <location>
        <begin position="1"/>
        <end position="26"/>
    </location>
</feature>
<feature type="compositionally biased region" description="Polar residues" evidence="1">
    <location>
        <begin position="1"/>
        <end position="18"/>
    </location>
</feature>
<dbReference type="Gene3D" id="3.40.50.300">
    <property type="entry name" value="P-loop containing nucleotide triphosphate hydrolases"/>
    <property type="match status" value="1"/>
</dbReference>
<dbReference type="WBParaSite" id="maker-unitig_37629-snap-gene-0.1-mRNA-1">
    <property type="protein sequence ID" value="maker-unitig_37629-snap-gene-0.1-mRNA-1"/>
    <property type="gene ID" value="maker-unitig_37629-snap-gene-0.1"/>
</dbReference>
<evidence type="ECO:0000313" key="3">
    <source>
        <dbReference type="WBParaSite" id="maker-unitig_37629-snap-gene-0.1-mRNA-1"/>
    </source>
</evidence>
<reference evidence="3" key="1">
    <citation type="submission" date="2016-11" db="UniProtKB">
        <authorList>
            <consortium name="WormBaseParasite"/>
        </authorList>
    </citation>
    <scope>IDENTIFICATION</scope>
</reference>